<evidence type="ECO:0000256" key="7">
    <source>
        <dbReference type="ARBA" id="ARBA00023237"/>
    </source>
</evidence>
<dbReference type="InterPro" id="IPR023997">
    <property type="entry name" value="TonB-dep_OMP_SusC/RagA_CS"/>
</dbReference>
<evidence type="ECO:0000256" key="1">
    <source>
        <dbReference type="ARBA" id="ARBA00004571"/>
    </source>
</evidence>
<dbReference type="Gene3D" id="2.60.40.1120">
    <property type="entry name" value="Carboxypeptidase-like, regulatory domain"/>
    <property type="match status" value="1"/>
</dbReference>
<feature type="domain" description="TonB-dependent receptor plug" evidence="11">
    <location>
        <begin position="119"/>
        <end position="256"/>
    </location>
</feature>
<evidence type="ECO:0000256" key="4">
    <source>
        <dbReference type="ARBA" id="ARBA00022692"/>
    </source>
</evidence>
<evidence type="ECO:0000256" key="8">
    <source>
        <dbReference type="PROSITE-ProRule" id="PRU01360"/>
    </source>
</evidence>
<evidence type="ECO:0000256" key="2">
    <source>
        <dbReference type="ARBA" id="ARBA00022448"/>
    </source>
</evidence>
<name>A0AAJ5WV33_9BACT</name>
<comment type="similarity">
    <text evidence="8 9">Belongs to the TonB-dependent receptor family.</text>
</comment>
<evidence type="ECO:0000313" key="12">
    <source>
        <dbReference type="EMBL" id="WEK36659.1"/>
    </source>
</evidence>
<feature type="domain" description="TonB-dependent receptor-like beta-barrel" evidence="10">
    <location>
        <begin position="420"/>
        <end position="876"/>
    </location>
</feature>
<accession>A0AAJ5WV33</accession>
<dbReference type="GO" id="GO:0009279">
    <property type="term" value="C:cell outer membrane"/>
    <property type="evidence" value="ECO:0007669"/>
    <property type="project" value="UniProtKB-SubCell"/>
</dbReference>
<keyword evidence="4 8" id="KW-0812">Transmembrane</keyword>
<dbReference type="InterPro" id="IPR036942">
    <property type="entry name" value="Beta-barrel_TonB_sf"/>
</dbReference>
<dbReference type="InterPro" id="IPR023996">
    <property type="entry name" value="TonB-dep_OMP_SusC/RagA"/>
</dbReference>
<evidence type="ECO:0000313" key="13">
    <source>
        <dbReference type="Proteomes" id="UP001220610"/>
    </source>
</evidence>
<dbReference type="EMBL" id="CP119311">
    <property type="protein sequence ID" value="WEK36659.1"/>
    <property type="molecule type" value="Genomic_DNA"/>
</dbReference>
<dbReference type="InterPro" id="IPR037066">
    <property type="entry name" value="Plug_dom_sf"/>
</dbReference>
<keyword evidence="6 8" id="KW-0472">Membrane</keyword>
<dbReference type="InterPro" id="IPR008969">
    <property type="entry name" value="CarboxyPept-like_regulatory"/>
</dbReference>
<dbReference type="Gene3D" id="2.170.130.10">
    <property type="entry name" value="TonB-dependent receptor, plug domain"/>
    <property type="match status" value="1"/>
</dbReference>
<dbReference type="SUPFAM" id="SSF56935">
    <property type="entry name" value="Porins"/>
    <property type="match status" value="1"/>
</dbReference>
<dbReference type="AlphaFoldDB" id="A0AAJ5WV33"/>
<keyword evidence="3 8" id="KW-1134">Transmembrane beta strand</keyword>
<organism evidence="12 13">
    <name type="scientific">Candidatus Pseudobacter hemicellulosilyticus</name>
    <dbReference type="NCBI Taxonomy" id="3121375"/>
    <lineage>
        <taxon>Bacteria</taxon>
        <taxon>Pseudomonadati</taxon>
        <taxon>Bacteroidota</taxon>
        <taxon>Chitinophagia</taxon>
        <taxon>Chitinophagales</taxon>
        <taxon>Chitinophagaceae</taxon>
        <taxon>Pseudobacter</taxon>
    </lineage>
</organism>
<proteinExistence type="inferred from homology"/>
<evidence type="ECO:0000259" key="11">
    <source>
        <dbReference type="Pfam" id="PF07715"/>
    </source>
</evidence>
<dbReference type="Proteomes" id="UP001220610">
    <property type="component" value="Chromosome"/>
</dbReference>
<dbReference type="Pfam" id="PF07715">
    <property type="entry name" value="Plug"/>
    <property type="match status" value="1"/>
</dbReference>
<evidence type="ECO:0000256" key="9">
    <source>
        <dbReference type="RuleBase" id="RU003357"/>
    </source>
</evidence>
<gene>
    <name evidence="12" type="ORF">P0Y53_04020</name>
</gene>
<dbReference type="Pfam" id="PF13715">
    <property type="entry name" value="CarbopepD_reg_2"/>
    <property type="match status" value="1"/>
</dbReference>
<sequence length="1036" mass="113675">MRKSLPLLQGFFLLFLLFPFCLLGQTRQVSGRVTDQKGNPVSNATILVKGTNNGVSADDVGRFSITVSGPRVILLISAIGFSSKELNVDERTSYEVSLQPGSSLSEVVVTAAFGFKQRKKTLGYNVQEVTSGELTKGRENSFLNALQGKISGVNIVSSGGAPGAGTDIVIRGISSLNPGADNQPLVVIDGIPVNNSTNAANMVPSTGTNSLQAGSNDQFSYPNRGLDINPDDIESVSVLKGAGATALYGLRAANGVLIITTKKGSAGRMSINVNSSAAFDYLTKYPEIQTKYREGQQGRLSLNADGSLGSKFQTFGPLRTEEDPLYNNFKRAFTTGMRYNNSVSVQGGNAKTTYYSSFSALNQDGILESTSYDRYTFKLAGTTQLSDKFSVNASATLTTAQTVQPSAGDKGVMTALAYHTTTYDVRDYVYPDGSQKVYAPGTIDNPLYVARYSQMKSNLFRFVGNMGITYQILPQLKLDYKIGGDFFSDNRTRIVPGPRYPGDPTTLDMAISSGGFIVEERVTNRDINSNAFLSWDDRAGDFSYTLMVGNTIQVTYNDVINNRGEKFGLVGFYDLVNTINQFNSRTTTRRRYAGVFGSAKFGYKDGVYLEVTGRNDWSSTLPVQNNSFFYPAVSLSYNFTELHNLSNDVLNFGKFRISYAQVGKDAPPYSNGPYYVAPRGFPFVSGTTSILGFLRGATYADPDLKPEMQKSFEMGAELHFLQDRLNLDVSWYKNRNVDQIIPVPIAFTSGYSTYYTNAGTIENVGTEVELTGTPVRTDDWRLNLTVNWSQNRGTVKAIKEGITEIPVYDEGRLVNKLVLGGYSGDLYGTAYRRDENGNLLILPSGFPDFTPSFVKAGNAFPDWIGSVSATLTWKQFTLSGLLEYKKGGDMMDVTMRNAIRNGVLKITENRYQQIIFPGIKIADGKANDIPVVLDHNFYRNTNLFNNITDIIVQDASWLRLRNISLSYELPKAILQRTKFIRGASVGVTGSNFLLWTPFSGYDPGSNAFATGYNVYGFTGSNIPNFSSWIINLNVNF</sequence>
<dbReference type="Gene3D" id="2.40.170.20">
    <property type="entry name" value="TonB-dependent receptor, beta-barrel domain"/>
    <property type="match status" value="1"/>
</dbReference>
<evidence type="ECO:0000256" key="3">
    <source>
        <dbReference type="ARBA" id="ARBA00022452"/>
    </source>
</evidence>
<dbReference type="Pfam" id="PF00593">
    <property type="entry name" value="TonB_dep_Rec_b-barrel"/>
    <property type="match status" value="1"/>
</dbReference>
<evidence type="ECO:0000259" key="10">
    <source>
        <dbReference type="Pfam" id="PF00593"/>
    </source>
</evidence>
<dbReference type="PROSITE" id="PS52016">
    <property type="entry name" value="TONB_DEPENDENT_REC_3"/>
    <property type="match status" value="1"/>
</dbReference>
<evidence type="ECO:0000256" key="6">
    <source>
        <dbReference type="ARBA" id="ARBA00023136"/>
    </source>
</evidence>
<dbReference type="NCBIfam" id="TIGR04056">
    <property type="entry name" value="OMP_RagA_SusC"/>
    <property type="match status" value="1"/>
</dbReference>
<keyword evidence="7 8" id="KW-0998">Cell outer membrane</keyword>
<dbReference type="InterPro" id="IPR000531">
    <property type="entry name" value="Beta-barrel_TonB"/>
</dbReference>
<dbReference type="SUPFAM" id="SSF49464">
    <property type="entry name" value="Carboxypeptidase regulatory domain-like"/>
    <property type="match status" value="1"/>
</dbReference>
<protein>
    <submittedName>
        <fullName evidence="12">SusC/RagA family TonB-linked outer membrane protein</fullName>
    </submittedName>
</protein>
<comment type="subcellular location">
    <subcellularLocation>
        <location evidence="1 8">Cell outer membrane</location>
        <topology evidence="1 8">Multi-pass membrane protein</topology>
    </subcellularLocation>
</comment>
<evidence type="ECO:0000256" key="5">
    <source>
        <dbReference type="ARBA" id="ARBA00023077"/>
    </source>
</evidence>
<dbReference type="InterPro" id="IPR012910">
    <property type="entry name" value="Plug_dom"/>
</dbReference>
<dbReference type="InterPro" id="IPR039426">
    <property type="entry name" value="TonB-dep_rcpt-like"/>
</dbReference>
<keyword evidence="5 9" id="KW-0798">TonB box</keyword>
<keyword evidence="2 8" id="KW-0813">Transport</keyword>
<dbReference type="NCBIfam" id="TIGR04057">
    <property type="entry name" value="SusC_RagA_signa"/>
    <property type="match status" value="1"/>
</dbReference>
<reference evidence="12" key="1">
    <citation type="submission" date="2023-03" db="EMBL/GenBank/DDBJ databases">
        <title>Andean soil-derived lignocellulolytic bacterial consortium as a source of novel taxa and putative plastic-active enzymes.</title>
        <authorList>
            <person name="Diaz-Garcia L."/>
            <person name="Chuvochina M."/>
            <person name="Feuerriegel G."/>
            <person name="Bunk B."/>
            <person name="Sproer C."/>
            <person name="Streit W.R."/>
            <person name="Rodriguez L.M."/>
            <person name="Overmann J."/>
            <person name="Jimenez D.J."/>
        </authorList>
    </citation>
    <scope>NUCLEOTIDE SEQUENCE</scope>
    <source>
        <strain evidence="12">MAG 7</strain>
    </source>
</reference>